<dbReference type="Gene3D" id="3.30.450.20">
    <property type="entry name" value="PAS domain"/>
    <property type="match status" value="2"/>
</dbReference>
<evidence type="ECO:0000256" key="6">
    <source>
        <dbReference type="ARBA" id="ARBA00023125"/>
    </source>
</evidence>
<feature type="domain" description="BHLH" evidence="12">
    <location>
        <begin position="1"/>
        <end position="53"/>
    </location>
</feature>
<evidence type="ECO:0000259" key="11">
    <source>
        <dbReference type="PROSITE" id="PS50112"/>
    </source>
</evidence>
<feature type="domain" description="PAS" evidence="11">
    <location>
        <begin position="71"/>
        <end position="129"/>
    </location>
</feature>
<evidence type="ECO:0000256" key="9">
    <source>
        <dbReference type="ARBA" id="ARBA00023242"/>
    </source>
</evidence>
<evidence type="ECO:0000256" key="8">
    <source>
        <dbReference type="ARBA" id="ARBA00023163"/>
    </source>
</evidence>
<feature type="region of interest" description="Disordered" evidence="10">
    <location>
        <begin position="446"/>
        <end position="467"/>
    </location>
</feature>
<dbReference type="GO" id="GO:0046983">
    <property type="term" value="F:protein dimerization activity"/>
    <property type="evidence" value="ECO:0007669"/>
    <property type="project" value="InterPro"/>
</dbReference>
<feature type="compositionally biased region" description="Low complexity" evidence="10">
    <location>
        <begin position="669"/>
        <end position="681"/>
    </location>
</feature>
<reference evidence="13" key="1">
    <citation type="submission" date="2025-08" db="UniProtKB">
        <authorList>
            <consortium name="Ensembl"/>
        </authorList>
    </citation>
    <scope>IDENTIFICATION</scope>
</reference>
<dbReference type="InterPro" id="IPR011598">
    <property type="entry name" value="bHLH_dom"/>
</dbReference>
<feature type="compositionally biased region" description="Polar residues" evidence="10">
    <location>
        <begin position="383"/>
        <end position="397"/>
    </location>
</feature>
<sequence>MYRSTKGASKARRDQINEEIRNLKDLLPISDADKARLSYLHIMSLACIYTRKSVFFSQVSAGHDMSGSILSLPELSDLLHTLPGFLLVLTSDGKLLYLSNNVAEHLGHSVVDLVAQSDSVYDIIDPADHFIMRGNLVPITTPDSDRLFRCRFSTSKFVRKQGSGNKLTLVQARCLPPPYHTSSYWTSNPVWVCFCSPLESSVPQVSSARNPLPTPPAEQSFLLACFQSQHSRDMRIHAAQDSVSVYLGYDIETLRSRSWYSLIHPHDLSHASAQHCALLHEGGERQVEMVVQVEAADHSWVWLYIVLQLETGEYPINSHNYVISESEAWSVRQQLYSEQNQLALLYQEARQSSDPLSSPDQVFTPSSSGLSSQSFDFSFTTSGRSSSEELPSTSGPTSMALDPLQGFSQDEESHPQLHGSHQMWRSAMTVSAEHLSSINIPSLSTVPQTHIAPPPLPPFKAPPKRQNSEEFICTPPYTPRLGGGSFMFGDETFKSDHSNVVKMRQSITSAPLPASIGPTQHCRKRLYETLPPTPDSPGSDECILMALPEIRGPLYVDVPHFPFHNPPEGLLTPEASPTKKPCLSFFPREDDTERERMEISLLAQYISTLAEGFCHSHPQNTSAPPHHTSFEGPNSSLAHIDVFMFEEKAVDGIPLPNLPSTSPIPPSPYSSEPSYPQHSPSRSSPVHAQEEAATLNGVHHLCSVQSTHCNRMAGGGLQEAKRPDEDVEIMSSLGSTAAPALPALTPALPCAQSLLEELVTMEPVFGAAALMTPAERQQDELYQLLHQGGQQIFYQGEKLLHFCDFSISVSQSFCV</sequence>
<dbReference type="PROSITE" id="PS50112">
    <property type="entry name" value="PAS"/>
    <property type="match status" value="1"/>
</dbReference>
<feature type="compositionally biased region" description="Low complexity" evidence="10">
    <location>
        <begin position="363"/>
        <end position="382"/>
    </location>
</feature>
<dbReference type="PANTHER" id="PTHR23043:SF24">
    <property type="entry name" value="NEURONAL PAS DOMAIN-CONTAINING PROTEIN 4"/>
    <property type="match status" value="1"/>
</dbReference>
<dbReference type="GO" id="GO:0030154">
    <property type="term" value="P:cell differentiation"/>
    <property type="evidence" value="ECO:0007669"/>
    <property type="project" value="UniProtKB-KW"/>
</dbReference>
<accession>A0A673H6I5</accession>
<dbReference type="CDD" id="cd19697">
    <property type="entry name" value="bHLH-PAS_NPAS4_PASD10"/>
    <property type="match status" value="1"/>
</dbReference>
<comment type="subcellular location">
    <subcellularLocation>
        <location evidence="1">Nucleus</location>
    </subcellularLocation>
</comment>
<dbReference type="Ensembl" id="ENSSRHT00000022030.1">
    <property type="protein sequence ID" value="ENSSRHP00000021361.1"/>
    <property type="gene ID" value="ENSSRHG00000011366.1"/>
</dbReference>
<keyword evidence="6" id="KW-0238">DNA-binding</keyword>
<evidence type="ECO:0000313" key="13">
    <source>
        <dbReference type="Ensembl" id="ENSSRHP00000021361.1"/>
    </source>
</evidence>
<dbReference type="PANTHER" id="PTHR23043">
    <property type="entry name" value="HYPOXIA-INDUCIBLE FACTOR 1 ALPHA"/>
    <property type="match status" value="1"/>
</dbReference>
<dbReference type="GO" id="GO:0000977">
    <property type="term" value="F:RNA polymerase II transcription regulatory region sequence-specific DNA binding"/>
    <property type="evidence" value="ECO:0007669"/>
    <property type="project" value="TreeGrafter"/>
</dbReference>
<dbReference type="AlphaFoldDB" id="A0A673H6I5"/>
<dbReference type="GO" id="GO:0005634">
    <property type="term" value="C:nucleus"/>
    <property type="evidence" value="ECO:0007669"/>
    <property type="project" value="UniProtKB-SubCell"/>
</dbReference>
<evidence type="ECO:0000256" key="3">
    <source>
        <dbReference type="ARBA" id="ARBA00022782"/>
    </source>
</evidence>
<keyword evidence="7" id="KW-0010">Activator</keyword>
<protein>
    <submittedName>
        <fullName evidence="13">Neuronal PAS domain-containing protein 4-like</fullName>
    </submittedName>
</protein>
<keyword evidence="4" id="KW-0524">Neurogenesis</keyword>
<reference evidence="13" key="2">
    <citation type="submission" date="2025-09" db="UniProtKB">
        <authorList>
            <consortium name="Ensembl"/>
        </authorList>
    </citation>
    <scope>IDENTIFICATION</scope>
</reference>
<organism evidence="13 14">
    <name type="scientific">Sinocyclocheilus rhinocerous</name>
    <dbReference type="NCBI Taxonomy" id="307959"/>
    <lineage>
        <taxon>Eukaryota</taxon>
        <taxon>Metazoa</taxon>
        <taxon>Chordata</taxon>
        <taxon>Craniata</taxon>
        <taxon>Vertebrata</taxon>
        <taxon>Euteleostomi</taxon>
        <taxon>Actinopterygii</taxon>
        <taxon>Neopterygii</taxon>
        <taxon>Teleostei</taxon>
        <taxon>Ostariophysi</taxon>
        <taxon>Cypriniformes</taxon>
        <taxon>Cyprinidae</taxon>
        <taxon>Cyprininae</taxon>
        <taxon>Sinocyclocheilus</taxon>
    </lineage>
</organism>
<gene>
    <name evidence="13" type="primary">LOC107715286</name>
</gene>
<evidence type="ECO:0000256" key="7">
    <source>
        <dbReference type="ARBA" id="ARBA00023159"/>
    </source>
</evidence>
<dbReference type="Proteomes" id="UP000472270">
    <property type="component" value="Unassembled WGS sequence"/>
</dbReference>
<evidence type="ECO:0000256" key="4">
    <source>
        <dbReference type="ARBA" id="ARBA00022902"/>
    </source>
</evidence>
<dbReference type="Pfam" id="PF14598">
    <property type="entry name" value="PAS_11"/>
    <property type="match status" value="1"/>
</dbReference>
<dbReference type="CDD" id="cd00130">
    <property type="entry name" value="PAS"/>
    <property type="match status" value="2"/>
</dbReference>
<name>A0A673H6I5_9TELE</name>
<keyword evidence="8" id="KW-0804">Transcription</keyword>
<dbReference type="SMART" id="SM00091">
    <property type="entry name" value="PAS"/>
    <property type="match status" value="2"/>
</dbReference>
<evidence type="ECO:0000256" key="2">
    <source>
        <dbReference type="ARBA" id="ARBA00022737"/>
    </source>
</evidence>
<dbReference type="InterPro" id="IPR035965">
    <property type="entry name" value="PAS-like_dom_sf"/>
</dbReference>
<evidence type="ECO:0000256" key="10">
    <source>
        <dbReference type="SAM" id="MobiDB-lite"/>
    </source>
</evidence>
<feature type="compositionally biased region" description="Pro residues" evidence="10">
    <location>
        <begin position="452"/>
        <end position="461"/>
    </location>
</feature>
<keyword evidence="5" id="KW-0805">Transcription regulation</keyword>
<evidence type="ECO:0000259" key="12">
    <source>
        <dbReference type="PROSITE" id="PS50888"/>
    </source>
</evidence>
<dbReference type="Pfam" id="PF23183">
    <property type="entry name" value="bHLH_NPAS4"/>
    <property type="match status" value="1"/>
</dbReference>
<dbReference type="InterPro" id="IPR056192">
    <property type="entry name" value="bHLH_NPAS4"/>
</dbReference>
<dbReference type="InterPro" id="IPR000014">
    <property type="entry name" value="PAS"/>
</dbReference>
<keyword evidence="14" id="KW-1185">Reference proteome</keyword>
<feature type="region of interest" description="Disordered" evidence="10">
    <location>
        <begin position="654"/>
        <end position="689"/>
    </location>
</feature>
<dbReference type="PROSITE" id="PS50888">
    <property type="entry name" value="BHLH"/>
    <property type="match status" value="1"/>
</dbReference>
<keyword evidence="2" id="KW-0677">Repeat</keyword>
<evidence type="ECO:0000313" key="14">
    <source>
        <dbReference type="Proteomes" id="UP000472270"/>
    </source>
</evidence>
<feature type="region of interest" description="Disordered" evidence="10">
    <location>
        <begin position="353"/>
        <end position="421"/>
    </location>
</feature>
<evidence type="ECO:0000256" key="5">
    <source>
        <dbReference type="ARBA" id="ARBA00023015"/>
    </source>
</evidence>
<dbReference type="GO" id="GO:0048513">
    <property type="term" value="P:animal organ development"/>
    <property type="evidence" value="ECO:0007669"/>
    <property type="project" value="UniProtKB-ARBA"/>
</dbReference>
<keyword evidence="3" id="KW-0221">Differentiation</keyword>
<proteinExistence type="predicted"/>
<dbReference type="GO" id="GO:0007399">
    <property type="term" value="P:nervous system development"/>
    <property type="evidence" value="ECO:0007669"/>
    <property type="project" value="UniProtKB-KW"/>
</dbReference>
<evidence type="ECO:0000256" key="1">
    <source>
        <dbReference type="ARBA" id="ARBA00004123"/>
    </source>
</evidence>
<dbReference type="GO" id="GO:0000981">
    <property type="term" value="F:DNA-binding transcription factor activity, RNA polymerase II-specific"/>
    <property type="evidence" value="ECO:0007669"/>
    <property type="project" value="TreeGrafter"/>
</dbReference>
<keyword evidence="9" id="KW-0539">Nucleus</keyword>
<dbReference type="SUPFAM" id="SSF55785">
    <property type="entry name" value="PYP-like sensor domain (PAS domain)"/>
    <property type="match status" value="2"/>
</dbReference>